<reference evidence="1" key="2">
    <citation type="submission" date="2014-07" db="EMBL/GenBank/DDBJ databases">
        <title>Initial genome analysis of the psychrotolerant acidophile Acidithiobacillus ferrivorans CF27: insights into iron and sulfur oxidation pathways and into biofilm formation.</title>
        <authorList>
            <person name="Talla E."/>
            <person name="Hedrich S."/>
            <person name="Mangenot S."/>
            <person name="Ji B."/>
            <person name="Johnson D.B."/>
            <person name="Barbe V."/>
            <person name="Bonnefoy V."/>
        </authorList>
    </citation>
    <scope>NUCLEOTIDE SEQUENCE [LARGE SCALE GENOMIC DNA]</scope>
    <source>
        <strain evidence="1">CF27</strain>
    </source>
</reference>
<reference evidence="1" key="1">
    <citation type="submission" date="2014-03" db="EMBL/GenBank/DDBJ databases">
        <authorList>
            <person name="Genoscope - CEA"/>
        </authorList>
    </citation>
    <scope>NUCLEOTIDE SEQUENCE [LARGE SCALE GENOMIC DNA]</scope>
    <source>
        <strain evidence="1">CF27</strain>
    </source>
</reference>
<accession>A0A060UQM9</accession>
<dbReference type="EMBL" id="CCCS020000009">
    <property type="protein sequence ID" value="CDQ09098.1"/>
    <property type="molecule type" value="Genomic_DNA"/>
</dbReference>
<dbReference type="Proteomes" id="UP000193925">
    <property type="component" value="Chromosome AFERRI"/>
</dbReference>
<reference evidence="2 3" key="3">
    <citation type="submission" date="2017-03" db="EMBL/GenBank/DDBJ databases">
        <authorList>
            <person name="Regsiter A."/>
            <person name="William W."/>
        </authorList>
    </citation>
    <scope>NUCLEOTIDE SEQUENCE [LARGE SCALE GENOMIC DNA]</scope>
    <source>
        <strain evidence="2">PRJEB5721</strain>
    </source>
</reference>
<dbReference type="EMBL" id="LT841305">
    <property type="protein sequence ID" value="SMH63995.1"/>
    <property type="molecule type" value="Genomic_DNA"/>
</dbReference>
<evidence type="ECO:0000313" key="2">
    <source>
        <dbReference type="EMBL" id="SMH63995.1"/>
    </source>
</evidence>
<keyword evidence="3" id="KW-1185">Reference proteome</keyword>
<sequence length="55" mass="6192">MCEGLHLPIENTFPGMVIAFKRLTIHKNDTPVRFNVKNVTFATNYGQNSTRGAQL</sequence>
<evidence type="ECO:0000313" key="3">
    <source>
        <dbReference type="Proteomes" id="UP000193925"/>
    </source>
</evidence>
<organism evidence="1">
    <name type="scientific">Acidithiobacillus ferrivorans</name>
    <dbReference type="NCBI Taxonomy" id="160808"/>
    <lineage>
        <taxon>Bacteria</taxon>
        <taxon>Pseudomonadati</taxon>
        <taxon>Pseudomonadota</taxon>
        <taxon>Acidithiobacillia</taxon>
        <taxon>Acidithiobacillales</taxon>
        <taxon>Acidithiobacillaceae</taxon>
        <taxon>Acidithiobacillus</taxon>
    </lineage>
</organism>
<protein>
    <submittedName>
        <fullName evidence="1">Uncharacterized protein</fullName>
    </submittedName>
</protein>
<evidence type="ECO:0000313" key="1">
    <source>
        <dbReference type="EMBL" id="CDQ09098.1"/>
    </source>
</evidence>
<name>A0A060UQM9_9PROT</name>
<gene>
    <name evidence="2" type="ORF">AFERRI_10028</name>
    <name evidence="1" type="ORF">AFERRI_170007</name>
</gene>
<proteinExistence type="predicted"/>
<dbReference type="AlphaFoldDB" id="A0A060UQM9"/>